<sequence>MKYIFLDLPILIIKLVMTLLVYLTPVLGVWLVSSLVAYVNGHLIDTTWDSGYVNNSGFTKNYRSDYLLTPPEVMIISHFPKEADWQLLAIPLTLGDFLRQPMLQPAFFAQEFKLLSPTRCQTDVSGNAVIKIDNPRQHFLLASWALKGQPNSTNCTRESTEISCTLPNIGTYEVKLFSSQKEYEKSQYVGQLEFNKRS</sequence>
<evidence type="ECO:0000313" key="3">
    <source>
        <dbReference type="EMBL" id="MFB2891718.1"/>
    </source>
</evidence>
<dbReference type="Proteomes" id="UP001576784">
    <property type="component" value="Unassembled WGS sequence"/>
</dbReference>
<dbReference type="PANTHER" id="PTHR46333">
    <property type="entry name" value="CYTOKINESIS PROTEIN 3"/>
    <property type="match status" value="1"/>
</dbReference>
<keyword evidence="1" id="KW-0472">Membrane</keyword>
<evidence type="ECO:0000256" key="1">
    <source>
        <dbReference type="SAM" id="Phobius"/>
    </source>
</evidence>
<keyword evidence="4" id="KW-1185">Reference proteome</keyword>
<organism evidence="3 4">
    <name type="scientific">Floridaenema flaviceps BLCC-F50</name>
    <dbReference type="NCBI Taxonomy" id="3153642"/>
    <lineage>
        <taxon>Bacteria</taxon>
        <taxon>Bacillati</taxon>
        <taxon>Cyanobacteriota</taxon>
        <taxon>Cyanophyceae</taxon>
        <taxon>Oscillatoriophycideae</taxon>
        <taxon>Aerosakkonematales</taxon>
        <taxon>Aerosakkonemataceae</taxon>
        <taxon>Floridanema</taxon>
        <taxon>Floridanema flaviceps</taxon>
    </lineage>
</organism>
<accession>A0ABV4XJ26</accession>
<dbReference type="RefSeq" id="WP_413261392.1">
    <property type="nucleotide sequence ID" value="NZ_JBHFNR010000015.1"/>
</dbReference>
<protein>
    <recommendedName>
        <fullName evidence="2">KY-like immunoglobulin-like domain-containing protein</fullName>
    </recommendedName>
</protein>
<dbReference type="EMBL" id="JBHFNR010000015">
    <property type="protein sequence ID" value="MFB2891718.1"/>
    <property type="molecule type" value="Genomic_DNA"/>
</dbReference>
<dbReference type="PANTHER" id="PTHR46333:SF2">
    <property type="entry name" value="CYTOKINESIS PROTEIN 3"/>
    <property type="match status" value="1"/>
</dbReference>
<proteinExistence type="predicted"/>
<evidence type="ECO:0000313" key="4">
    <source>
        <dbReference type="Proteomes" id="UP001576784"/>
    </source>
</evidence>
<dbReference type="InterPro" id="IPR052557">
    <property type="entry name" value="CAP/Cytokinesis_protein"/>
</dbReference>
<keyword evidence="1" id="KW-0812">Transmembrane</keyword>
<dbReference type="InterPro" id="IPR056564">
    <property type="entry name" value="Ig-like_KY"/>
</dbReference>
<name>A0ABV4XJ26_9CYAN</name>
<reference evidence="3 4" key="1">
    <citation type="submission" date="2024-09" db="EMBL/GenBank/DDBJ databases">
        <title>Floridaenema gen nov. (Aerosakkonemataceae, Aerosakkonematales ord. nov., Cyanobacteria) from benthic tropical and subtropical fresh waters, with the description of four new species.</title>
        <authorList>
            <person name="Moretto J.A."/>
            <person name="Berthold D.E."/>
            <person name="Lefler F.W."/>
            <person name="Huang I.-S."/>
            <person name="Laughinghouse H. IV."/>
        </authorList>
    </citation>
    <scope>NUCLEOTIDE SEQUENCE [LARGE SCALE GENOMIC DNA]</scope>
    <source>
        <strain evidence="3 4">BLCC-F50</strain>
    </source>
</reference>
<feature type="domain" description="KY-like immunoglobulin-like" evidence="2">
    <location>
        <begin position="96"/>
        <end position="185"/>
    </location>
</feature>
<feature type="transmembrane region" description="Helical" evidence="1">
    <location>
        <begin position="12"/>
        <end position="32"/>
    </location>
</feature>
<dbReference type="Pfam" id="PF23265">
    <property type="entry name" value="Ig-like_KY"/>
    <property type="match status" value="1"/>
</dbReference>
<gene>
    <name evidence="3" type="ORF">ACE1CI_02120</name>
</gene>
<keyword evidence="1" id="KW-1133">Transmembrane helix</keyword>
<comment type="caution">
    <text evidence="3">The sequence shown here is derived from an EMBL/GenBank/DDBJ whole genome shotgun (WGS) entry which is preliminary data.</text>
</comment>
<evidence type="ECO:0000259" key="2">
    <source>
        <dbReference type="Pfam" id="PF23265"/>
    </source>
</evidence>